<protein>
    <recommendedName>
        <fullName evidence="1">Mut7-C RNAse domain-containing protein</fullName>
    </recommendedName>
</protein>
<accession>A0A932GNP4</accession>
<dbReference type="PANTHER" id="PTHR39081:SF1">
    <property type="entry name" value="MUT7-C RNASE DOMAIN-CONTAINING PROTEIN"/>
    <property type="match status" value="1"/>
</dbReference>
<gene>
    <name evidence="2" type="ORF">HYY65_04480</name>
</gene>
<dbReference type="AlphaFoldDB" id="A0A932GNP4"/>
<dbReference type="PANTHER" id="PTHR39081">
    <property type="entry name" value="MUT7-C DOMAIN-CONTAINING PROTEIN"/>
    <property type="match status" value="1"/>
</dbReference>
<dbReference type="Proteomes" id="UP000741360">
    <property type="component" value="Unassembled WGS sequence"/>
</dbReference>
<evidence type="ECO:0000313" key="2">
    <source>
        <dbReference type="EMBL" id="MBI3014324.1"/>
    </source>
</evidence>
<dbReference type="InterPro" id="IPR002782">
    <property type="entry name" value="Mut7-C_RNAse_dom"/>
</dbReference>
<dbReference type="EMBL" id="JACPSX010000085">
    <property type="protein sequence ID" value="MBI3014324.1"/>
    <property type="molecule type" value="Genomic_DNA"/>
</dbReference>
<proteinExistence type="predicted"/>
<organism evidence="2 3">
    <name type="scientific">Tectimicrobiota bacterium</name>
    <dbReference type="NCBI Taxonomy" id="2528274"/>
    <lineage>
        <taxon>Bacteria</taxon>
        <taxon>Pseudomonadati</taxon>
        <taxon>Nitrospinota/Tectimicrobiota group</taxon>
        <taxon>Candidatus Tectimicrobiota</taxon>
    </lineage>
</organism>
<sequence length="166" mass="18924">MGHQFMVDMTLGKLARWLRILGFDTVAVREGSDRDLTDRQNRLFLSRNRGLLAKLRGQSHLLLRSHGVAGQMRELFTALQITSTDLPGTPRCSLCNMELIRIERRAVRPFVPDYVACHAARFGRCPQCGRIYWPGTHQRRMGLFMEQVFPHGTSHNADLGSLRCGF</sequence>
<evidence type="ECO:0000313" key="3">
    <source>
        <dbReference type="Proteomes" id="UP000741360"/>
    </source>
</evidence>
<reference evidence="2" key="1">
    <citation type="submission" date="2020-07" db="EMBL/GenBank/DDBJ databases">
        <title>Huge and variable diversity of episymbiotic CPR bacteria and DPANN archaea in groundwater ecosystems.</title>
        <authorList>
            <person name="He C.Y."/>
            <person name="Keren R."/>
            <person name="Whittaker M."/>
            <person name="Farag I.F."/>
            <person name="Doudna J."/>
            <person name="Cate J.H.D."/>
            <person name="Banfield J.F."/>
        </authorList>
    </citation>
    <scope>NUCLEOTIDE SEQUENCE</scope>
    <source>
        <strain evidence="2">NC_groundwater_717_Ag_S-0.2um_59_8</strain>
    </source>
</reference>
<comment type="caution">
    <text evidence="2">The sequence shown here is derived from an EMBL/GenBank/DDBJ whole genome shotgun (WGS) entry which is preliminary data.</text>
</comment>
<dbReference type="Pfam" id="PF01927">
    <property type="entry name" value="Mut7-C"/>
    <property type="match status" value="1"/>
</dbReference>
<name>A0A932GNP4_UNCTE</name>
<evidence type="ECO:0000259" key="1">
    <source>
        <dbReference type="Pfam" id="PF01927"/>
    </source>
</evidence>
<feature type="domain" description="Mut7-C RNAse" evidence="1">
    <location>
        <begin position="4"/>
        <end position="142"/>
    </location>
</feature>